<evidence type="ECO:0000256" key="2">
    <source>
        <dbReference type="SAM" id="Phobius"/>
    </source>
</evidence>
<organism evidence="4 5">
    <name type="scientific">Fictibacillus phosphorivorans</name>
    <dbReference type="NCBI Taxonomy" id="1221500"/>
    <lineage>
        <taxon>Bacteria</taxon>
        <taxon>Bacillati</taxon>
        <taxon>Bacillota</taxon>
        <taxon>Bacilli</taxon>
        <taxon>Bacillales</taxon>
        <taxon>Fictibacillaceae</taxon>
        <taxon>Fictibacillus</taxon>
    </lineage>
</organism>
<feature type="coiled-coil region" evidence="1">
    <location>
        <begin position="732"/>
        <end position="759"/>
    </location>
</feature>
<feature type="coiled-coil region" evidence="1">
    <location>
        <begin position="644"/>
        <end position="671"/>
    </location>
</feature>
<dbReference type="InterPro" id="IPR027417">
    <property type="entry name" value="P-loop_NTPase"/>
</dbReference>
<dbReference type="AlphaFoldDB" id="A0A160IJM6"/>
<protein>
    <recommendedName>
        <fullName evidence="3">YhaN AAA domain-containing protein</fullName>
    </recommendedName>
</protein>
<dbReference type="Proteomes" id="UP000076623">
    <property type="component" value="Chromosome"/>
</dbReference>
<feature type="domain" description="YhaN AAA" evidence="3">
    <location>
        <begin position="1"/>
        <end position="200"/>
    </location>
</feature>
<evidence type="ECO:0000313" key="5">
    <source>
        <dbReference type="Proteomes" id="UP000076623"/>
    </source>
</evidence>
<evidence type="ECO:0000256" key="1">
    <source>
        <dbReference type="SAM" id="Coils"/>
    </source>
</evidence>
<dbReference type="STRING" id="1221500.ABE65_003525"/>
<accession>A0A160IJM6</accession>
<sequence>MKLVSLHIYHFGGLKDCKISVEDKGLQILYGENEAGKTTLMDFIKCMLYGFPTKTQNQRRYEPKDGNRMGGKITIHHQVHGKWTIERITRSTVTGDLTLYDENGQQQDEAFLLQLLDGMEQSLYTGAFCFGLDGLQKLDKLSSEELGNFLLSTAISGDRDLLDIEQTFEKRQALLFKKAGKKPIINEKLEQLSSSAKSLQLLKEKNESYQALTNEKVGKEKDLEGIKQKLTEVQTELLSYKRLLELKPVLQKYKQLDVEIRSFDDEPTSFPENGLQQYEELRKEFSRLKSDLTYGDSRIGDAEAELGSILSNENIVRYETEIKRLFNYLPEYEHLLNQLQELKRHIQAIRKEEIELFDEIGETWSEEQLTKLSLSLSSLHHLEDLIRQNEQIQDKKGRLEDELEDSRMKLERLEAEEAKHKKNLLSEDEYAKYQNSNQKETRKTPFYTTLLPILSSILLLWSGWVSSHPPVMFAGVLLLIISLVLIVLYLKGNQSGEEVPKHVHQRLLEDEVNRKQWLELSLQLSNENNIYVQLAKRLDYLEVEEASVWERAKRWASDHGYRGKLDLLFVSGYMKRVLQLKELFRQRNEAENKAQDIAFKQRNYEKKASLLSLELGEEPQEDTKSWINSCYAELEKQLKNQSRIEHIQQNKKELLERKDELQKKISYLGDQIQSLWNMAKVSNEADFYVKGKNKERYSKLKEERETVYNQFISLGFAKDEIVAMAEKVTVQLENTLHHISVLEEKVKEKQKEYDEKLEAKGKLDWELGKLLEDGSYSENLHQYEMLKEEWNALVKKWASLRLAQHALSKVKEDYQKTKLPAVLETSSVYFSKITESEYQLITFTDKNELMVLNGEGIGFYPHELSRGTAEQVYLAIRLAVAYHAGPRDFPILMDDIAVNFDELRTKRTLQLIQETALDRQVLFFTCHKHIASMVPSVPVIHWPHQSVIAEM</sequence>
<dbReference type="Pfam" id="PF13514">
    <property type="entry name" value="AAA_27"/>
    <property type="match status" value="1"/>
</dbReference>
<reference evidence="4 5" key="1">
    <citation type="submission" date="2016-04" db="EMBL/GenBank/DDBJ databases">
        <title>Complete genome sequence of Fictibacillus phosphorivorans G25-29, a strain toxic to nematodes.</title>
        <authorList>
            <person name="Zheng Z."/>
        </authorList>
    </citation>
    <scope>NUCLEOTIDE SEQUENCE [LARGE SCALE GENOMIC DNA]</scope>
    <source>
        <strain evidence="4 5">G25-29</strain>
    </source>
</reference>
<dbReference type="SUPFAM" id="SSF52540">
    <property type="entry name" value="P-loop containing nucleoside triphosphate hydrolases"/>
    <property type="match status" value="1"/>
</dbReference>
<evidence type="ECO:0000313" key="4">
    <source>
        <dbReference type="EMBL" id="ANC75936.1"/>
    </source>
</evidence>
<feature type="coiled-coil region" evidence="1">
    <location>
        <begin position="202"/>
        <end position="229"/>
    </location>
</feature>
<keyword evidence="5" id="KW-1185">Reference proteome</keyword>
<dbReference type="EMBL" id="CP015378">
    <property type="protein sequence ID" value="ANC75936.1"/>
    <property type="molecule type" value="Genomic_DNA"/>
</dbReference>
<keyword evidence="2" id="KW-0472">Membrane</keyword>
<feature type="coiled-coil region" evidence="1">
    <location>
        <begin position="332"/>
        <end position="423"/>
    </location>
</feature>
<name>A0A160IJM6_9BACL</name>
<evidence type="ECO:0000259" key="3">
    <source>
        <dbReference type="Pfam" id="PF13514"/>
    </source>
</evidence>
<dbReference type="PANTHER" id="PTHR41259">
    <property type="entry name" value="DOUBLE-STRAND BREAK REPAIR RAD50 ATPASE, PUTATIVE-RELATED"/>
    <property type="match status" value="1"/>
</dbReference>
<dbReference type="InterPro" id="IPR038734">
    <property type="entry name" value="YhaN_AAA"/>
</dbReference>
<gene>
    <name evidence="4" type="ORF">ABE65_003525</name>
</gene>
<keyword evidence="2" id="KW-1133">Transmembrane helix</keyword>
<keyword evidence="2" id="KW-0812">Transmembrane</keyword>
<proteinExistence type="predicted"/>
<dbReference type="KEGG" id="fpn:ABE65_003525"/>
<dbReference type="RefSeq" id="WP_066391360.1">
    <property type="nucleotide sequence ID" value="NZ_CP015378.1"/>
</dbReference>
<feature type="transmembrane region" description="Helical" evidence="2">
    <location>
        <begin position="471"/>
        <end position="490"/>
    </location>
</feature>
<dbReference type="PANTHER" id="PTHR41259:SF1">
    <property type="entry name" value="DOUBLE-STRAND BREAK REPAIR RAD50 ATPASE, PUTATIVE-RELATED"/>
    <property type="match status" value="1"/>
</dbReference>
<dbReference type="Gene3D" id="3.40.50.300">
    <property type="entry name" value="P-loop containing nucleotide triphosphate hydrolases"/>
    <property type="match status" value="2"/>
</dbReference>
<feature type="transmembrane region" description="Helical" evidence="2">
    <location>
        <begin position="446"/>
        <end position="465"/>
    </location>
</feature>
<keyword evidence="1" id="KW-0175">Coiled coil</keyword>